<accession>A0AAV7WB45</accession>
<name>A0AAV7WB45_PLEWA</name>
<evidence type="ECO:0000256" key="1">
    <source>
        <dbReference type="SAM" id="MobiDB-lite"/>
    </source>
</evidence>
<proteinExistence type="predicted"/>
<sequence>MAAAEPKDPEGRPAHSSLTSEKGRRRRKPRIFSNAATAAKGGSDACWVDSGHSALSGATGLISGLSPGDWTWQLSLCRGWRMGAQGGRSSPGNFATRQPCLETSRLANQPANYSSCRPSPVTAAPHASNPPETTQAPKTDVFMDRILQEITVVGRRLEGMDTKISVLAAQSRSIRSDIASFQDKVTNMDRRLFLMEDKLNSLPNRDQEWQCFRDKFTDLEDQSGRDNIHSFGIPEQAEGTDVKTFLITNIPLSQALHFLLCWSFKEHIN</sequence>
<dbReference type="EMBL" id="JANPWB010000002">
    <property type="protein sequence ID" value="KAJ1210284.1"/>
    <property type="molecule type" value="Genomic_DNA"/>
</dbReference>
<protein>
    <submittedName>
        <fullName evidence="2">Uncharacterized protein</fullName>
    </submittedName>
</protein>
<dbReference type="AlphaFoldDB" id="A0AAV7WB45"/>
<evidence type="ECO:0000313" key="2">
    <source>
        <dbReference type="EMBL" id="KAJ1210284.1"/>
    </source>
</evidence>
<feature type="region of interest" description="Disordered" evidence="1">
    <location>
        <begin position="109"/>
        <end position="139"/>
    </location>
</feature>
<reference evidence="2" key="1">
    <citation type="journal article" date="2022" name="bioRxiv">
        <title>Sequencing and chromosome-scale assembly of the giantPleurodeles waltlgenome.</title>
        <authorList>
            <person name="Brown T."/>
            <person name="Elewa A."/>
            <person name="Iarovenko S."/>
            <person name="Subramanian E."/>
            <person name="Araus A.J."/>
            <person name="Petzold A."/>
            <person name="Susuki M."/>
            <person name="Suzuki K.-i.T."/>
            <person name="Hayashi T."/>
            <person name="Toyoda A."/>
            <person name="Oliveira C."/>
            <person name="Osipova E."/>
            <person name="Leigh N.D."/>
            <person name="Simon A."/>
            <person name="Yun M.H."/>
        </authorList>
    </citation>
    <scope>NUCLEOTIDE SEQUENCE</scope>
    <source>
        <strain evidence="2">20211129_DDA</strain>
        <tissue evidence="2">Liver</tissue>
    </source>
</reference>
<feature type="compositionally biased region" description="Basic and acidic residues" evidence="1">
    <location>
        <begin position="1"/>
        <end position="13"/>
    </location>
</feature>
<keyword evidence="3" id="KW-1185">Reference proteome</keyword>
<comment type="caution">
    <text evidence="2">The sequence shown here is derived from an EMBL/GenBank/DDBJ whole genome shotgun (WGS) entry which is preliminary data.</text>
</comment>
<dbReference type="Proteomes" id="UP001066276">
    <property type="component" value="Chromosome 1_2"/>
</dbReference>
<feature type="region of interest" description="Disordered" evidence="1">
    <location>
        <begin position="1"/>
        <end position="30"/>
    </location>
</feature>
<evidence type="ECO:0000313" key="3">
    <source>
        <dbReference type="Proteomes" id="UP001066276"/>
    </source>
</evidence>
<organism evidence="2 3">
    <name type="scientific">Pleurodeles waltl</name>
    <name type="common">Iberian ribbed newt</name>
    <dbReference type="NCBI Taxonomy" id="8319"/>
    <lineage>
        <taxon>Eukaryota</taxon>
        <taxon>Metazoa</taxon>
        <taxon>Chordata</taxon>
        <taxon>Craniata</taxon>
        <taxon>Vertebrata</taxon>
        <taxon>Euteleostomi</taxon>
        <taxon>Amphibia</taxon>
        <taxon>Batrachia</taxon>
        <taxon>Caudata</taxon>
        <taxon>Salamandroidea</taxon>
        <taxon>Salamandridae</taxon>
        <taxon>Pleurodelinae</taxon>
        <taxon>Pleurodeles</taxon>
    </lineage>
</organism>
<gene>
    <name evidence="2" type="ORF">NDU88_005650</name>
</gene>